<dbReference type="Proteomes" id="UP000000862">
    <property type="component" value="Segment"/>
</dbReference>
<name>Q98428_PBCV1</name>
<reference evidence="1 2" key="7">
    <citation type="journal article" date="2000" name="Virology">
        <title>Characterization of a beta-1,3-glucanase encoded by chlorella virus PBCV-1.</title>
        <authorList>
            <person name="Sun L."/>
            <person name="Gurnon J.R."/>
            <person name="Adams B.J."/>
            <person name="Graves M.V."/>
            <person name="Van Etten J.L."/>
        </authorList>
    </citation>
    <scope>NUCLEOTIDE SEQUENCE [LARGE SCALE GENOMIC DNA]</scope>
</reference>
<reference evidence="1 2" key="2">
    <citation type="journal article" date="1995" name="Virology">
        <title>Analysis of 43 kb of the Chlorella virus PBCV-1 330-kb genome: map positions 45 to 88.</title>
        <authorList>
            <person name="Li Y."/>
            <person name="Lu Z."/>
            <person name="Burbank D.E."/>
            <person name="Kutish G.F."/>
            <person name="Rock D.L."/>
            <person name="Van Etten J.L."/>
        </authorList>
    </citation>
    <scope>NUCLEOTIDE SEQUENCE [LARGE SCALE GENOMIC DNA]</scope>
</reference>
<dbReference type="RefSeq" id="NP_048733.2">
    <property type="nucleotide sequence ID" value="NC_000852.5"/>
</dbReference>
<keyword evidence="2" id="KW-1185">Reference proteome</keyword>
<reference evidence="1 2" key="5">
    <citation type="journal article" date="1997" name="Virology">
        <title>Analysis of 74 kb of DNA located at the right end of the 330-kb chlorella virus PBCV-1 genome.</title>
        <authorList>
            <person name="Li Y."/>
            <person name="Lu Z."/>
            <person name="Sun L."/>
            <person name="Ropp S."/>
            <person name="Kutish G.F."/>
            <person name="Rock D.L."/>
            <person name="Van Etten J.L."/>
        </authorList>
    </citation>
    <scope>NUCLEOTIDE SEQUENCE [LARGE SCALE GENOMIC DNA]</scope>
</reference>
<gene>
    <name evidence="1" type="primary">a376R</name>
</gene>
<reference evidence="1 2" key="8">
    <citation type="journal article" date="2010" name="J. Virol.">
        <title>Microarray analysis of Paramecium bursaria chlorella virus 1 transcription.</title>
        <authorList>
            <person name="Yanai-Balser G.M."/>
            <person name="Duncan G.A."/>
            <person name="Eudy J.D."/>
            <person name="Wang D."/>
            <person name="Li X."/>
            <person name="Agarkova I.V."/>
            <person name="Dunigan D.D."/>
            <person name="Van Etten J.L."/>
        </authorList>
    </citation>
    <scope>NUCLEOTIDE SEQUENCE [LARGE SCALE GENOMIC DNA]</scope>
</reference>
<organismHost>
    <name type="scientific">Chlorella</name>
    <dbReference type="NCBI Taxonomy" id="3071"/>
</organismHost>
<dbReference type="GeneID" id="918294"/>
<reference evidence="1 2" key="4">
    <citation type="journal article" date="1996" name="Virology">
        <title>Analysis of 76 kb of the chlorella virus PBCV-1 330-kb genome: map positions 182 to 258.</title>
        <authorList>
            <person name="Kutish G.F."/>
            <person name="Li Y."/>
            <person name="Lu Z."/>
            <person name="Furuta M."/>
            <person name="Rock D.L."/>
            <person name="Van Etten J.L."/>
        </authorList>
    </citation>
    <scope>NUCLEOTIDE SEQUENCE [LARGE SCALE GENOMIC DNA]</scope>
</reference>
<accession>Q98428</accession>
<reference evidence="1 2" key="3">
    <citation type="journal article" date="1996" name="Virology">
        <title>Analysis of 94 kb of the chlorella virus PBCV-1 330-kb genome: map positions 88 to 182.</title>
        <authorList>
            <person name="Lu Z."/>
            <person name="Li Y."/>
            <person name="Que Q."/>
            <person name="Kutish G.F."/>
            <person name="Rock D.L."/>
            <person name="Van Etten J.L."/>
        </authorList>
    </citation>
    <scope>NUCLEOTIDE SEQUENCE [LARGE SCALE GENOMIC DNA]</scope>
</reference>
<evidence type="ECO:0000313" key="1">
    <source>
        <dbReference type="EMBL" id="AAC96744.2"/>
    </source>
</evidence>
<organism evidence="1 2">
    <name type="scientific">Paramecium bursaria Chlorella virus 1</name>
    <name type="common">PBCV-1</name>
    <dbReference type="NCBI Taxonomy" id="10506"/>
    <lineage>
        <taxon>Viruses</taxon>
        <taxon>Varidnaviria</taxon>
        <taxon>Bamfordvirae</taxon>
        <taxon>Nucleocytoviricota</taxon>
        <taxon>Megaviricetes</taxon>
        <taxon>Algavirales</taxon>
        <taxon>Phycodnaviridae</taxon>
        <taxon>Chlorovirus</taxon>
        <taxon>Chlorovirus vanettense</taxon>
    </lineage>
</organism>
<reference evidence="1 2" key="1">
    <citation type="journal article" date="1995" name="Virology">
        <title>Analysis of 45 kb of DNA located at the left end of the chlorella virus PBCV-1 genome.</title>
        <authorList>
            <person name="Lu Z."/>
            <person name="Li Y."/>
            <person name="Zhang Y."/>
            <person name="Kutish G.F."/>
            <person name="Rock D.L."/>
            <person name="Van Etten J.L."/>
        </authorList>
    </citation>
    <scope>NUCLEOTIDE SEQUENCE [LARGE SCALE GENOMIC DNA]</scope>
</reference>
<proteinExistence type="predicted"/>
<dbReference type="EMBL" id="JF411744">
    <property type="protein sequence ID" value="AAC96744.2"/>
    <property type="molecule type" value="Genomic_DNA"/>
</dbReference>
<protein>
    <submittedName>
        <fullName evidence="1">Uncharacterized protein</fullName>
    </submittedName>
</protein>
<evidence type="ECO:0000313" key="2">
    <source>
        <dbReference type="Proteomes" id="UP000000862"/>
    </source>
</evidence>
<dbReference type="KEGG" id="vg:918294"/>
<sequence length="63" mass="7566">MDVERQYGDVCNNNSGKHYEMKIHHHFLRSHEFHLFTHFVPFHSNPLLVSHTQSLPFHATPWE</sequence>
<reference evidence="1 2" key="6">
    <citation type="journal article" date="1999" name="Virology">
        <title>Chlorella virus PBCV-1 encodes a functional homospermidine synthase.</title>
        <authorList>
            <person name="Kaiser A."/>
            <person name="Vollmert M."/>
            <person name="Tholl D."/>
            <person name="Graves M.V."/>
            <person name="Gurnon J.R."/>
            <person name="Xing W."/>
            <person name="Lisec A.D."/>
            <person name="Nickerson K.W."/>
            <person name="Van Etten J.L."/>
        </authorList>
    </citation>
    <scope>NUCLEOTIDE SEQUENCE [LARGE SCALE GENOMIC DNA]</scope>
</reference>